<feature type="transmembrane region" description="Helical" evidence="2">
    <location>
        <begin position="12"/>
        <end position="32"/>
    </location>
</feature>
<name>A0A8H6WXB4_9AGAR</name>
<evidence type="ECO:0000256" key="2">
    <source>
        <dbReference type="SAM" id="Phobius"/>
    </source>
</evidence>
<dbReference type="AlphaFoldDB" id="A0A8H6WXB4"/>
<feature type="transmembrane region" description="Helical" evidence="2">
    <location>
        <begin position="153"/>
        <end position="176"/>
    </location>
</feature>
<comment type="caution">
    <text evidence="4">The sequence shown here is derived from an EMBL/GenBank/DDBJ whole genome shotgun (WGS) entry which is preliminary data.</text>
</comment>
<organism evidence="4 5">
    <name type="scientific">Mycena venus</name>
    <dbReference type="NCBI Taxonomy" id="2733690"/>
    <lineage>
        <taxon>Eukaryota</taxon>
        <taxon>Fungi</taxon>
        <taxon>Dikarya</taxon>
        <taxon>Basidiomycota</taxon>
        <taxon>Agaricomycotina</taxon>
        <taxon>Agaricomycetes</taxon>
        <taxon>Agaricomycetidae</taxon>
        <taxon>Agaricales</taxon>
        <taxon>Marasmiineae</taxon>
        <taxon>Mycenaceae</taxon>
        <taxon>Mycena</taxon>
    </lineage>
</organism>
<feature type="domain" description="DUF6534" evidence="3">
    <location>
        <begin position="165"/>
        <end position="248"/>
    </location>
</feature>
<evidence type="ECO:0000313" key="5">
    <source>
        <dbReference type="Proteomes" id="UP000620124"/>
    </source>
</evidence>
<feature type="transmembrane region" description="Helical" evidence="2">
    <location>
        <begin position="197"/>
        <end position="219"/>
    </location>
</feature>
<evidence type="ECO:0000259" key="3">
    <source>
        <dbReference type="Pfam" id="PF20152"/>
    </source>
</evidence>
<dbReference type="Pfam" id="PF20152">
    <property type="entry name" value="DUF6534"/>
    <property type="match status" value="1"/>
</dbReference>
<dbReference type="PANTHER" id="PTHR40465">
    <property type="entry name" value="CHROMOSOME 1, WHOLE GENOME SHOTGUN SEQUENCE"/>
    <property type="match status" value="1"/>
</dbReference>
<feature type="transmembrane region" description="Helical" evidence="2">
    <location>
        <begin position="116"/>
        <end position="141"/>
    </location>
</feature>
<keyword evidence="2" id="KW-0472">Membrane</keyword>
<keyword evidence="5" id="KW-1185">Reference proteome</keyword>
<evidence type="ECO:0000256" key="1">
    <source>
        <dbReference type="SAM" id="MobiDB-lite"/>
    </source>
</evidence>
<dbReference type="Proteomes" id="UP000620124">
    <property type="component" value="Unassembled WGS sequence"/>
</dbReference>
<keyword evidence="2" id="KW-0812">Transmembrane</keyword>
<dbReference type="EMBL" id="JACAZI010000033">
    <property type="protein sequence ID" value="KAF7330366.1"/>
    <property type="molecule type" value="Genomic_DNA"/>
</dbReference>
<keyword evidence="2" id="KW-1133">Transmembrane helix</keyword>
<reference evidence="4" key="1">
    <citation type="submission" date="2020-05" db="EMBL/GenBank/DDBJ databases">
        <title>Mycena genomes resolve the evolution of fungal bioluminescence.</title>
        <authorList>
            <person name="Tsai I.J."/>
        </authorList>
    </citation>
    <scope>NUCLEOTIDE SEQUENCE</scope>
    <source>
        <strain evidence="4">CCC161011</strain>
    </source>
</reference>
<gene>
    <name evidence="4" type="ORF">MVEN_02474900</name>
</gene>
<dbReference type="InterPro" id="IPR045339">
    <property type="entry name" value="DUF6534"/>
</dbReference>
<sequence length="342" mass="37192">MNPNLLGGIEIGTLVAVILLGMVTVQIYVYFINFPHDSRVIKTLIAIIWVTELAHVVAICYGLYRMTVTRYGQLDLPIPLEMCVAAILGNAIHPLVQGIFTARIYQLGKSTQSRVLTAVCWGISGFTLGATILLSIKVFGATSIDQFEEEWDWLILGLFGATGGVDLLIAASMCYYTLKHRAVLKPESGTIDTIISWTAQTGLFTCMAAITVAVCFATMKQDHIWLPLLVLTTGLYSNSLLSLLNGRLHLGYQTESPFMISLSTFRQSSRSRGQVQFSYPPTVYLKPPPPVTPNANSQPSSSAGSTRAGSTHGGSTGMALPHYTLAREHAARYPVPRQPVAL</sequence>
<feature type="region of interest" description="Disordered" evidence="1">
    <location>
        <begin position="286"/>
        <end position="319"/>
    </location>
</feature>
<accession>A0A8H6WXB4</accession>
<feature type="transmembrane region" description="Helical" evidence="2">
    <location>
        <begin position="76"/>
        <end position="96"/>
    </location>
</feature>
<feature type="transmembrane region" description="Helical" evidence="2">
    <location>
        <begin position="44"/>
        <end position="64"/>
    </location>
</feature>
<feature type="transmembrane region" description="Helical" evidence="2">
    <location>
        <begin position="225"/>
        <end position="244"/>
    </location>
</feature>
<evidence type="ECO:0000313" key="4">
    <source>
        <dbReference type="EMBL" id="KAF7330366.1"/>
    </source>
</evidence>
<dbReference type="PANTHER" id="PTHR40465:SF1">
    <property type="entry name" value="DUF6534 DOMAIN-CONTAINING PROTEIN"/>
    <property type="match status" value="1"/>
</dbReference>
<feature type="compositionally biased region" description="Low complexity" evidence="1">
    <location>
        <begin position="300"/>
        <end position="310"/>
    </location>
</feature>
<dbReference type="OrthoDB" id="2993969at2759"/>
<proteinExistence type="predicted"/>
<protein>
    <recommendedName>
        <fullName evidence="3">DUF6534 domain-containing protein</fullName>
    </recommendedName>
</protein>